<dbReference type="InterPro" id="IPR017441">
    <property type="entry name" value="Protein_kinase_ATP_BS"/>
</dbReference>
<dbReference type="EMBL" id="AFYH01251438">
    <property type="status" value="NOT_ANNOTATED_CDS"/>
    <property type="molecule type" value="Genomic_DNA"/>
</dbReference>
<evidence type="ECO:0000259" key="16">
    <source>
        <dbReference type="PROSITE" id="PS50011"/>
    </source>
</evidence>
<feature type="region of interest" description="Disordered" evidence="14">
    <location>
        <begin position="950"/>
        <end position="972"/>
    </location>
</feature>
<dbReference type="EMBL" id="AFYH01251436">
    <property type="status" value="NOT_ANNOTATED_CDS"/>
    <property type="molecule type" value="Genomic_DNA"/>
</dbReference>
<evidence type="ECO:0000256" key="9">
    <source>
        <dbReference type="ARBA" id="ARBA00023157"/>
    </source>
</evidence>
<keyword evidence="10" id="KW-0325">Glycoprotein</keyword>
<evidence type="ECO:0000256" key="3">
    <source>
        <dbReference type="ARBA" id="ARBA00022679"/>
    </source>
</evidence>
<dbReference type="AlphaFoldDB" id="H2ZVQ6"/>
<dbReference type="Pfam" id="PF07714">
    <property type="entry name" value="PK_Tyr_Ser-Thr"/>
    <property type="match status" value="1"/>
</dbReference>
<dbReference type="Gene3D" id="1.10.510.10">
    <property type="entry name" value="Transferase(Phosphotransferase) domain 1"/>
    <property type="match status" value="1"/>
</dbReference>
<evidence type="ECO:0000313" key="18">
    <source>
        <dbReference type="Proteomes" id="UP000008672"/>
    </source>
</evidence>
<dbReference type="InterPro" id="IPR032778">
    <property type="entry name" value="GF_recep_IV"/>
</dbReference>
<dbReference type="PRINTS" id="PR00109">
    <property type="entry name" value="TYRKINASE"/>
</dbReference>
<feature type="compositionally biased region" description="Polar residues" evidence="14">
    <location>
        <begin position="859"/>
        <end position="876"/>
    </location>
</feature>
<reference evidence="17" key="3">
    <citation type="submission" date="2025-09" db="UniProtKB">
        <authorList>
            <consortium name="Ensembl"/>
        </authorList>
    </citation>
    <scope>IDENTIFICATION</scope>
</reference>
<dbReference type="Gene3D" id="6.10.250.2930">
    <property type="match status" value="1"/>
</dbReference>
<dbReference type="EC" id="2.7.10.1" evidence="2 11"/>
<dbReference type="PROSITE" id="PS50011">
    <property type="entry name" value="PROTEIN_KINASE_DOM"/>
    <property type="match status" value="1"/>
</dbReference>
<evidence type="ECO:0000256" key="14">
    <source>
        <dbReference type="SAM" id="MobiDB-lite"/>
    </source>
</evidence>
<dbReference type="STRING" id="7897.ENSLACP00000001477"/>
<organism evidence="17 18">
    <name type="scientific">Latimeria chalumnae</name>
    <name type="common">Coelacanth</name>
    <dbReference type="NCBI Taxonomy" id="7897"/>
    <lineage>
        <taxon>Eukaryota</taxon>
        <taxon>Metazoa</taxon>
        <taxon>Chordata</taxon>
        <taxon>Craniata</taxon>
        <taxon>Vertebrata</taxon>
        <taxon>Euteleostomi</taxon>
        <taxon>Coelacanthiformes</taxon>
        <taxon>Coelacanthidae</taxon>
        <taxon>Latimeria</taxon>
    </lineage>
</organism>
<dbReference type="InterPro" id="IPR050122">
    <property type="entry name" value="RTK"/>
</dbReference>
<dbReference type="GO" id="GO:0038131">
    <property type="term" value="F:neuregulin receptor activity"/>
    <property type="evidence" value="ECO:0007669"/>
    <property type="project" value="TreeGrafter"/>
</dbReference>
<proteinExistence type="inferred from homology"/>
<dbReference type="GO" id="GO:0043235">
    <property type="term" value="C:receptor complex"/>
    <property type="evidence" value="ECO:0007669"/>
    <property type="project" value="TreeGrafter"/>
</dbReference>
<accession>H2ZVQ6</accession>
<dbReference type="Gene3D" id="3.30.200.20">
    <property type="entry name" value="Phosphorylase Kinase, domain 1"/>
    <property type="match status" value="1"/>
</dbReference>
<evidence type="ECO:0000256" key="2">
    <source>
        <dbReference type="ARBA" id="ARBA00011902"/>
    </source>
</evidence>
<dbReference type="SMART" id="SM00261">
    <property type="entry name" value="FU"/>
    <property type="match status" value="3"/>
</dbReference>
<dbReference type="InterPro" id="IPR044912">
    <property type="entry name" value="Egfr_JX_dom"/>
</dbReference>
<dbReference type="EMBL" id="AFYH01251429">
    <property type="status" value="NOT_ANNOTATED_CDS"/>
    <property type="molecule type" value="Genomic_DNA"/>
</dbReference>
<feature type="region of interest" description="Disordered" evidence="14">
    <location>
        <begin position="901"/>
        <end position="927"/>
    </location>
</feature>
<dbReference type="FunFam" id="3.30.200.20:FF:000276">
    <property type="entry name" value="Receptor tyrosine-protein kinase erbB-3"/>
    <property type="match status" value="1"/>
</dbReference>
<dbReference type="GO" id="GO:0009966">
    <property type="term" value="P:regulation of signal transduction"/>
    <property type="evidence" value="ECO:0007669"/>
    <property type="project" value="UniProtKB-ARBA"/>
</dbReference>
<dbReference type="InterPro" id="IPR000719">
    <property type="entry name" value="Prot_kinase_dom"/>
</dbReference>
<evidence type="ECO:0000256" key="12">
    <source>
        <dbReference type="PIRSR" id="PIRSR000619-2"/>
    </source>
</evidence>
<gene>
    <name evidence="17" type="primary">LOC102353616</name>
</gene>
<evidence type="ECO:0000256" key="8">
    <source>
        <dbReference type="ARBA" id="ARBA00023137"/>
    </source>
</evidence>
<dbReference type="SUPFAM" id="SSF57184">
    <property type="entry name" value="Growth factor receptor domain"/>
    <property type="match status" value="1"/>
</dbReference>
<evidence type="ECO:0000256" key="6">
    <source>
        <dbReference type="ARBA" id="ARBA00022777"/>
    </source>
</evidence>
<evidence type="ECO:0000256" key="1">
    <source>
        <dbReference type="ARBA" id="ARBA00004479"/>
    </source>
</evidence>
<keyword evidence="4" id="KW-0732">Signal</keyword>
<feature type="region of interest" description="Disordered" evidence="14">
    <location>
        <begin position="790"/>
        <end position="876"/>
    </location>
</feature>
<evidence type="ECO:0000256" key="4">
    <source>
        <dbReference type="ARBA" id="ARBA00022729"/>
    </source>
</evidence>
<protein>
    <recommendedName>
        <fullName evidence="2 11">Receptor protein-tyrosine kinase</fullName>
        <ecNumber evidence="2 11">2.7.10.1</ecNumber>
    </recommendedName>
</protein>
<dbReference type="GO" id="GO:0022008">
    <property type="term" value="P:neurogenesis"/>
    <property type="evidence" value="ECO:0007669"/>
    <property type="project" value="TreeGrafter"/>
</dbReference>
<evidence type="ECO:0000256" key="10">
    <source>
        <dbReference type="ARBA" id="ARBA00023180"/>
    </source>
</evidence>
<dbReference type="FunFam" id="2.10.220.10:FF:000002">
    <property type="entry name" value="Receptor protein-tyrosine kinase"/>
    <property type="match status" value="1"/>
</dbReference>
<comment type="subcellular location">
    <subcellularLocation>
        <location evidence="1">Membrane</location>
        <topology evidence="1">Single-pass type I membrane protein</topology>
    </subcellularLocation>
</comment>
<keyword evidence="8 11" id="KW-0829">Tyrosine-protein kinase</keyword>
<evidence type="ECO:0000256" key="11">
    <source>
        <dbReference type="PIRNR" id="PIRNR000619"/>
    </source>
</evidence>
<feature type="compositionally biased region" description="Acidic residues" evidence="14">
    <location>
        <begin position="706"/>
        <end position="721"/>
    </location>
</feature>
<evidence type="ECO:0000256" key="15">
    <source>
        <dbReference type="SAM" id="Phobius"/>
    </source>
</evidence>
<keyword evidence="3 11" id="KW-0808">Transferase</keyword>
<feature type="binding site" evidence="12 13">
    <location>
        <position position="450"/>
    </location>
    <ligand>
        <name>ATP</name>
        <dbReference type="ChEBI" id="CHEBI:30616"/>
    </ligand>
</feature>
<keyword evidence="11" id="KW-0675">Receptor</keyword>
<keyword evidence="18" id="KW-1185">Reference proteome</keyword>
<dbReference type="Pfam" id="PF14843">
    <property type="entry name" value="GF_recep_IV"/>
    <property type="match status" value="1"/>
</dbReference>
<dbReference type="Gene3D" id="2.10.220.10">
    <property type="entry name" value="Hormone Receptor, Insulin-like Growth Factor Receptor 1, Chain A, domain 2"/>
    <property type="match status" value="3"/>
</dbReference>
<dbReference type="Pfam" id="PF01030">
    <property type="entry name" value="Recep_L_domain"/>
    <property type="match status" value="1"/>
</dbReference>
<dbReference type="OMA" id="AVMLNYQ"/>
<sequence length="1047" mass="118049">NYVVDQSSCVRACPSDKMEVEKNGIKICELCTGVCPKACRGTKVGSQYETVDSRNIDSFINCTKILGNLDFLVTGINGDEWRQTTPLNPEKLRVFETVREITGYLNIQAWPENMTDFNVFSNLTTIGGRTQYQRGFSLLIMKNSNVTSLGFHSLKEISAGNVYISDNPQLCFYPTTINWKLLFSFRRQRTDIKNNRSLKKCVAEGKVCDPLCSSTGCWGPGPDQCISCKNYSRKGTCVQSCHFFEGDYREYSEESRCLSCHPECQAIKDGKTCNGSGPDHCVKCAHYKDGPHCVETCPEGIMGKRGLIFKYPDPNGVCQPCHENCTQGCSGPNLDDCMGPSSPQNSKTSTIIAAAVVGGLFVTTSSFLLALLYWRGLMIRKKRAMRRYLENIENHEPMEPGEKANKVHARKLKETELRKLKILGSGVFGTVYKGIWIPEGDSVKIPVAIKAIQDRTGRQTFHNITENIIAMGCLEHPHVLRLLGICPGAGLQLVTQLMPMGSLLEYIRKHQDKVNPQLLLNWCIQIAKGMYYLEEHRMVHRNLAARNVMMKSPNLVQVADFGIADLLYPDDKKYLYNEIKTPIKWMALESIHFRRYTHQSDVWSYGVTIWEMMTFGSEPYAGIRLQEVPDLLEKGERLSQPPICTIDVYMVMVKCWMIDENIRPTFKELASEFTRMARDPPRYLVVKKESGTISSSLADQPHLGENDPDDVDGLDPESDLEETDMNSQLNISMSLLVSRQRIDSARGNQNLLLPPTGYMPMGANGSEESRQNTLRSVDLGSRRTLRMRNESMTRTVSESSEGHGTLSEMDPNDDLSLSGTLHCGQRKREDSAYLSNRASMTTPSVFGDTEEDVNGYVIPNQNSKEGSKSMSGMDSRSEMLNQLSNQASPSTSKFMEGQEYEYMNKRSSKSSSPDQDTPKQEEEEDYEYMNKQPILCKSLNGDKIHKYQSVPQQPTEDNYFYTNRDPDEKESGKEYEIMDTVASQLDSAEQGLEYQNLPSPRKGQAHQNGYVKVGRAVPSLEDSTDCAFDNPDYWHSRLFTRSDAQRV</sequence>
<dbReference type="GO" id="GO:0038132">
    <property type="term" value="F:neuregulin binding"/>
    <property type="evidence" value="ECO:0007669"/>
    <property type="project" value="TreeGrafter"/>
</dbReference>
<feature type="region of interest" description="Disordered" evidence="14">
    <location>
        <begin position="695"/>
        <end position="721"/>
    </location>
</feature>
<dbReference type="Ensembl" id="ENSLACT00000001490.1">
    <property type="protein sequence ID" value="ENSLACP00000001477.1"/>
    <property type="gene ID" value="ENSLACG00000001321.1"/>
</dbReference>
<dbReference type="PROSITE" id="PS00107">
    <property type="entry name" value="PROTEIN_KINASE_ATP"/>
    <property type="match status" value="1"/>
</dbReference>
<dbReference type="eggNOG" id="KOG1025">
    <property type="taxonomic scope" value="Eukaryota"/>
</dbReference>
<dbReference type="GO" id="GO:0008284">
    <property type="term" value="P:positive regulation of cell population proliferation"/>
    <property type="evidence" value="ECO:0007669"/>
    <property type="project" value="TreeGrafter"/>
</dbReference>
<comment type="catalytic activity">
    <reaction evidence="11">
        <text>L-tyrosyl-[protein] + ATP = O-phospho-L-tyrosyl-[protein] + ADP + H(+)</text>
        <dbReference type="Rhea" id="RHEA:10596"/>
        <dbReference type="Rhea" id="RHEA-COMP:10136"/>
        <dbReference type="Rhea" id="RHEA-COMP:20101"/>
        <dbReference type="ChEBI" id="CHEBI:15378"/>
        <dbReference type="ChEBI" id="CHEBI:30616"/>
        <dbReference type="ChEBI" id="CHEBI:46858"/>
        <dbReference type="ChEBI" id="CHEBI:61978"/>
        <dbReference type="ChEBI" id="CHEBI:456216"/>
    </reaction>
</comment>
<dbReference type="SUPFAM" id="SSF52058">
    <property type="entry name" value="L domain-like"/>
    <property type="match status" value="1"/>
</dbReference>
<dbReference type="InterPro" id="IPR001245">
    <property type="entry name" value="Ser-Thr/Tyr_kinase_cat_dom"/>
</dbReference>
<dbReference type="InterPro" id="IPR036941">
    <property type="entry name" value="Rcpt_L-dom_sf"/>
</dbReference>
<feature type="binding site" evidence="12">
    <location>
        <begin position="423"/>
        <end position="431"/>
    </location>
    <ligand>
        <name>ATP</name>
        <dbReference type="ChEBI" id="CHEBI:30616"/>
    </ligand>
</feature>
<name>H2ZVQ6_LATCH</name>
<keyword evidence="11 15" id="KW-0472">Membrane</keyword>
<dbReference type="EMBL" id="AFYH01251434">
    <property type="status" value="NOT_ANNOTATED_CDS"/>
    <property type="molecule type" value="Genomic_DNA"/>
</dbReference>
<reference evidence="18" key="1">
    <citation type="submission" date="2011-08" db="EMBL/GenBank/DDBJ databases">
        <title>The draft genome of Latimeria chalumnae.</title>
        <authorList>
            <person name="Di Palma F."/>
            <person name="Alfoldi J."/>
            <person name="Johnson J."/>
            <person name="Berlin A."/>
            <person name="Gnerre S."/>
            <person name="Jaffe D."/>
            <person name="MacCallum I."/>
            <person name="Young S."/>
            <person name="Walker B.J."/>
            <person name="Lander E."/>
            <person name="Lindblad-Toh K."/>
        </authorList>
    </citation>
    <scope>NUCLEOTIDE SEQUENCE [LARGE SCALE GENOMIC DNA]</scope>
    <source>
        <strain evidence="18">Wild caught</strain>
    </source>
</reference>
<dbReference type="EMBL" id="AFYH01251437">
    <property type="status" value="NOT_ANNOTATED_CDS"/>
    <property type="molecule type" value="Genomic_DNA"/>
</dbReference>
<dbReference type="SUPFAM" id="SSF56112">
    <property type="entry name" value="Protein kinase-like (PK-like)"/>
    <property type="match status" value="1"/>
</dbReference>
<feature type="domain" description="Protein kinase" evidence="16">
    <location>
        <begin position="417"/>
        <end position="674"/>
    </location>
</feature>
<feature type="compositionally biased region" description="Polar residues" evidence="14">
    <location>
        <begin position="790"/>
        <end position="799"/>
    </location>
</feature>
<dbReference type="Proteomes" id="UP000008672">
    <property type="component" value="Unassembled WGS sequence"/>
</dbReference>
<dbReference type="EMBL" id="AFYH01251430">
    <property type="status" value="NOT_ANNOTATED_CDS"/>
    <property type="molecule type" value="Genomic_DNA"/>
</dbReference>
<dbReference type="FunFam" id="1.10.510.10:FF:000233">
    <property type="entry name" value="receptor tyrosine-protein kinase erbB-3"/>
    <property type="match status" value="1"/>
</dbReference>
<evidence type="ECO:0000313" key="17">
    <source>
        <dbReference type="Ensembl" id="ENSLACP00000001477.1"/>
    </source>
</evidence>
<comment type="similarity">
    <text evidence="11">Belongs to the protein kinase superfamily. Tyr protein kinase family. EGF receptor subfamily.</text>
</comment>
<dbReference type="EMBL" id="AFYH01251435">
    <property type="status" value="NOT_ANNOTATED_CDS"/>
    <property type="molecule type" value="Genomic_DNA"/>
</dbReference>
<keyword evidence="7 11" id="KW-0067">ATP-binding</keyword>
<feature type="compositionally biased region" description="Polar residues" evidence="14">
    <location>
        <begin position="833"/>
        <end position="844"/>
    </location>
</feature>
<dbReference type="Gene3D" id="3.80.20.20">
    <property type="entry name" value="Receptor L-domain"/>
    <property type="match status" value="1"/>
</dbReference>
<dbReference type="PANTHER" id="PTHR24416">
    <property type="entry name" value="TYROSINE-PROTEIN KINASE RECEPTOR"/>
    <property type="match status" value="1"/>
</dbReference>
<dbReference type="InterPro" id="IPR016245">
    <property type="entry name" value="Tyr_kinase_EGF/ERB/XmrK_rcpt"/>
</dbReference>
<dbReference type="GO" id="GO:0009925">
    <property type="term" value="C:basal plasma membrane"/>
    <property type="evidence" value="ECO:0007669"/>
    <property type="project" value="TreeGrafter"/>
</dbReference>
<dbReference type="CDD" id="cd12095">
    <property type="entry name" value="TM_ErbB3"/>
    <property type="match status" value="1"/>
</dbReference>
<feature type="transmembrane region" description="Helical" evidence="15">
    <location>
        <begin position="351"/>
        <end position="374"/>
    </location>
</feature>
<dbReference type="PIRSF" id="PIRSF000619">
    <property type="entry name" value="TyrPK_EGF-R"/>
    <property type="match status" value="1"/>
</dbReference>
<evidence type="ECO:0000256" key="13">
    <source>
        <dbReference type="PROSITE-ProRule" id="PRU10141"/>
    </source>
</evidence>
<dbReference type="FunFam" id="3.80.20.20:FF:000003">
    <property type="entry name" value="Receptor protein-tyrosine kinase"/>
    <property type="match status" value="1"/>
</dbReference>
<dbReference type="EMBL" id="AFYH01251433">
    <property type="status" value="NOT_ANNOTATED_CDS"/>
    <property type="molecule type" value="Genomic_DNA"/>
</dbReference>
<dbReference type="GO" id="GO:0005524">
    <property type="term" value="F:ATP binding"/>
    <property type="evidence" value="ECO:0007669"/>
    <property type="project" value="UniProtKB-UniRule"/>
</dbReference>
<keyword evidence="15" id="KW-0812">Transmembrane</keyword>
<dbReference type="EMBL" id="AFYH01251431">
    <property type="status" value="NOT_ANNOTATED_CDS"/>
    <property type="molecule type" value="Genomic_DNA"/>
</dbReference>
<dbReference type="CDD" id="cd00064">
    <property type="entry name" value="FU"/>
    <property type="match status" value="2"/>
</dbReference>
<dbReference type="GeneTree" id="ENSGT00940000156107"/>
<keyword evidence="9" id="KW-1015">Disulfide bond</keyword>
<dbReference type="InterPro" id="IPR011009">
    <property type="entry name" value="Kinase-like_dom_sf"/>
</dbReference>
<dbReference type="InParanoid" id="H2ZVQ6"/>
<dbReference type="InterPro" id="IPR006212">
    <property type="entry name" value="Furin_repeat"/>
</dbReference>
<dbReference type="EMBL" id="AFYH01251432">
    <property type="status" value="NOT_ANNOTATED_CDS"/>
    <property type="molecule type" value="Genomic_DNA"/>
</dbReference>
<evidence type="ECO:0000256" key="7">
    <source>
        <dbReference type="ARBA" id="ARBA00022840"/>
    </source>
</evidence>
<keyword evidence="15" id="KW-1133">Transmembrane helix</keyword>
<dbReference type="GO" id="GO:0007169">
    <property type="term" value="P:cell surface receptor protein tyrosine kinase signaling pathway"/>
    <property type="evidence" value="ECO:0007669"/>
    <property type="project" value="UniProtKB-UniRule"/>
</dbReference>
<evidence type="ECO:0000256" key="5">
    <source>
        <dbReference type="ARBA" id="ARBA00022741"/>
    </source>
</evidence>
<reference evidence="17" key="2">
    <citation type="submission" date="2025-08" db="UniProtKB">
        <authorList>
            <consortium name="Ensembl"/>
        </authorList>
    </citation>
    <scope>IDENTIFICATION</scope>
</reference>
<dbReference type="GO" id="GO:0043066">
    <property type="term" value="P:negative regulation of apoptotic process"/>
    <property type="evidence" value="ECO:0007669"/>
    <property type="project" value="TreeGrafter"/>
</dbReference>
<dbReference type="PANTHER" id="PTHR24416:SF88">
    <property type="entry name" value="RECEPTOR TYROSINE-PROTEIN KINASE ERBB-3"/>
    <property type="match status" value="1"/>
</dbReference>
<keyword evidence="6 11" id="KW-0418">Kinase</keyword>
<dbReference type="HOGENOM" id="CLU_003384_2_0_1"/>
<dbReference type="GO" id="GO:0004714">
    <property type="term" value="F:transmembrane receptor protein tyrosine kinase activity"/>
    <property type="evidence" value="ECO:0007669"/>
    <property type="project" value="UniProtKB-EC"/>
</dbReference>
<dbReference type="InterPro" id="IPR000494">
    <property type="entry name" value="Rcpt_L-dom"/>
</dbReference>
<dbReference type="FunCoup" id="H2ZVQ6">
    <property type="interactions" value="905"/>
</dbReference>
<keyword evidence="5 11" id="KW-0547">Nucleotide-binding</keyword>
<dbReference type="InterPro" id="IPR009030">
    <property type="entry name" value="Growth_fac_rcpt_cys_sf"/>
</dbReference>